<comment type="caution">
    <text evidence="2">The sequence shown here is derived from an EMBL/GenBank/DDBJ whole genome shotgun (WGS) entry which is preliminary data.</text>
</comment>
<organism evidence="2 3">
    <name type="scientific">Candidatus Sungbacteria bacterium RIFCSPHIGHO2_02_FULL_49_12</name>
    <dbReference type="NCBI Taxonomy" id="1802271"/>
    <lineage>
        <taxon>Bacteria</taxon>
        <taxon>Candidatus Sungiibacteriota</taxon>
    </lineage>
</organism>
<feature type="transmembrane region" description="Helical" evidence="1">
    <location>
        <begin position="28"/>
        <end position="55"/>
    </location>
</feature>
<proteinExistence type="predicted"/>
<protein>
    <submittedName>
        <fullName evidence="2">Uncharacterized protein</fullName>
    </submittedName>
</protein>
<gene>
    <name evidence="2" type="ORF">A3C11_02640</name>
</gene>
<evidence type="ECO:0000313" key="2">
    <source>
        <dbReference type="EMBL" id="OHA01391.1"/>
    </source>
</evidence>
<dbReference type="Proteomes" id="UP000177362">
    <property type="component" value="Unassembled WGS sequence"/>
</dbReference>
<sequence length="63" mass="7174">MDDISKELADQKELLRNIFVSVEKTRRAFTWTLIISLLVVVLPLIGLIFVIPQFLSLYSGVLP</sequence>
<accession>A0A1G2KSF0</accession>
<reference evidence="2 3" key="1">
    <citation type="journal article" date="2016" name="Nat. Commun.">
        <title>Thousands of microbial genomes shed light on interconnected biogeochemical processes in an aquifer system.</title>
        <authorList>
            <person name="Anantharaman K."/>
            <person name="Brown C.T."/>
            <person name="Hug L.A."/>
            <person name="Sharon I."/>
            <person name="Castelle C.J."/>
            <person name="Probst A.J."/>
            <person name="Thomas B.C."/>
            <person name="Singh A."/>
            <person name="Wilkins M.J."/>
            <person name="Karaoz U."/>
            <person name="Brodie E.L."/>
            <person name="Williams K.H."/>
            <person name="Hubbard S.S."/>
            <person name="Banfield J.F."/>
        </authorList>
    </citation>
    <scope>NUCLEOTIDE SEQUENCE [LARGE SCALE GENOMIC DNA]</scope>
</reference>
<evidence type="ECO:0000256" key="1">
    <source>
        <dbReference type="SAM" id="Phobius"/>
    </source>
</evidence>
<name>A0A1G2KSF0_9BACT</name>
<dbReference type="AlphaFoldDB" id="A0A1G2KSF0"/>
<keyword evidence="1" id="KW-1133">Transmembrane helix</keyword>
<dbReference type="EMBL" id="MHQJ01000017">
    <property type="protein sequence ID" value="OHA01391.1"/>
    <property type="molecule type" value="Genomic_DNA"/>
</dbReference>
<keyword evidence="1" id="KW-0472">Membrane</keyword>
<evidence type="ECO:0000313" key="3">
    <source>
        <dbReference type="Proteomes" id="UP000177362"/>
    </source>
</evidence>
<keyword evidence="1" id="KW-0812">Transmembrane</keyword>
<dbReference type="STRING" id="1802271.A3C11_02640"/>